<sequence length="103" mass="11569">MYSVVNIKALLQNPKGETLLIETDTSGSQTTIPRTIQWREINLPAKWKLEGATDLVTPTPIRNTSLSEISQQQDGTVELIFNRPLRMPLIHSFDIGSTSTTFR</sequence>
<accession>A0A7J8UDR1</accession>
<dbReference type="AlphaFoldDB" id="A0A7J8UDR1"/>
<gene>
    <name evidence="1" type="ORF">Goklo_016338</name>
</gene>
<protein>
    <submittedName>
        <fullName evidence="1">Uncharacterized protein</fullName>
    </submittedName>
</protein>
<comment type="caution">
    <text evidence="1">The sequence shown here is derived from an EMBL/GenBank/DDBJ whole genome shotgun (WGS) entry which is preliminary data.</text>
</comment>
<dbReference type="EMBL" id="JABFAB010000005">
    <property type="protein sequence ID" value="MBA0648646.1"/>
    <property type="molecule type" value="Genomic_DNA"/>
</dbReference>
<name>A0A7J8UDR1_9ROSI</name>
<organism evidence="1 2">
    <name type="scientific">Gossypium klotzschianum</name>
    <dbReference type="NCBI Taxonomy" id="34286"/>
    <lineage>
        <taxon>Eukaryota</taxon>
        <taxon>Viridiplantae</taxon>
        <taxon>Streptophyta</taxon>
        <taxon>Embryophyta</taxon>
        <taxon>Tracheophyta</taxon>
        <taxon>Spermatophyta</taxon>
        <taxon>Magnoliopsida</taxon>
        <taxon>eudicotyledons</taxon>
        <taxon>Gunneridae</taxon>
        <taxon>Pentapetalae</taxon>
        <taxon>rosids</taxon>
        <taxon>malvids</taxon>
        <taxon>Malvales</taxon>
        <taxon>Malvaceae</taxon>
        <taxon>Malvoideae</taxon>
        <taxon>Gossypium</taxon>
    </lineage>
</organism>
<dbReference type="OrthoDB" id="1429427at2759"/>
<evidence type="ECO:0000313" key="2">
    <source>
        <dbReference type="Proteomes" id="UP000593573"/>
    </source>
</evidence>
<dbReference type="Proteomes" id="UP000593573">
    <property type="component" value="Unassembled WGS sequence"/>
</dbReference>
<evidence type="ECO:0000313" key="1">
    <source>
        <dbReference type="EMBL" id="MBA0648646.1"/>
    </source>
</evidence>
<proteinExistence type="predicted"/>
<reference evidence="1 2" key="1">
    <citation type="journal article" date="2019" name="Genome Biol. Evol.">
        <title>Insights into the evolution of the New World diploid cottons (Gossypium, subgenus Houzingenia) based on genome sequencing.</title>
        <authorList>
            <person name="Grover C.E."/>
            <person name="Arick M.A. 2nd"/>
            <person name="Thrash A."/>
            <person name="Conover J.L."/>
            <person name="Sanders W.S."/>
            <person name="Peterson D.G."/>
            <person name="Frelichowski J.E."/>
            <person name="Scheffler J.A."/>
            <person name="Scheffler B.E."/>
            <person name="Wendel J.F."/>
        </authorList>
    </citation>
    <scope>NUCLEOTIDE SEQUENCE [LARGE SCALE GENOMIC DNA]</scope>
    <source>
        <strain evidence="1">57</strain>
        <tissue evidence="1">Leaf</tissue>
    </source>
</reference>
<keyword evidence="2" id="KW-1185">Reference proteome</keyword>
<feature type="non-terminal residue" evidence="1">
    <location>
        <position position="103"/>
    </location>
</feature>